<evidence type="ECO:0000259" key="2">
    <source>
        <dbReference type="Pfam" id="PF13559"/>
    </source>
</evidence>
<dbReference type="OrthoDB" id="3389322at2"/>
<sequence>MIDPDAPEARQWLREELAKGAYQAARPTWFDRLSKAVLDWFGSLTAPSDSLLAPWVPLVLTVLLGAALVAAYLIFGPPRRARRSTTAAELFGADDRRSSEDLRRAAAAAAAGGDWTLAAQETFRALARGLIERSVLLVTPGTTAHAFADRAAGAFPEHAAGLAEAARRFDRLRYLGDQGTEPDYLQVRALELALRAARPRRLDVLFESAAP</sequence>
<dbReference type="EMBL" id="FNFU01000007">
    <property type="protein sequence ID" value="SDK50814.1"/>
    <property type="molecule type" value="Genomic_DNA"/>
</dbReference>
<keyword evidence="1" id="KW-0472">Membrane</keyword>
<protein>
    <recommendedName>
        <fullName evidence="2">Protein-glutamine gamma-glutamyltransferase-like C-terminal domain-containing protein</fullName>
    </recommendedName>
</protein>
<dbReference type="AlphaFoldDB" id="A0A1G9CH42"/>
<feature type="domain" description="Protein-glutamine gamma-glutamyltransferase-like C-terminal" evidence="2">
    <location>
        <begin position="123"/>
        <end position="190"/>
    </location>
</feature>
<dbReference type="STRING" id="386301.SAMN05216282_10749"/>
<keyword evidence="1" id="KW-1133">Transmembrane helix</keyword>
<evidence type="ECO:0000313" key="3">
    <source>
        <dbReference type="EMBL" id="SDK50814.1"/>
    </source>
</evidence>
<dbReference type="RefSeq" id="WP_092323078.1">
    <property type="nucleotide sequence ID" value="NZ_FNFU01000007.1"/>
</dbReference>
<name>A0A1G9CH42_9MICO</name>
<accession>A0A1G9CH42</accession>
<keyword evidence="4" id="KW-1185">Reference proteome</keyword>
<dbReference type="Pfam" id="PF13559">
    <property type="entry name" value="DUF4129"/>
    <property type="match status" value="1"/>
</dbReference>
<proteinExistence type="predicted"/>
<gene>
    <name evidence="3" type="ORF">SAMN05216282_10749</name>
</gene>
<evidence type="ECO:0000256" key="1">
    <source>
        <dbReference type="SAM" id="Phobius"/>
    </source>
</evidence>
<reference evidence="3 4" key="1">
    <citation type="submission" date="2016-10" db="EMBL/GenBank/DDBJ databases">
        <authorList>
            <person name="de Groot N.N."/>
        </authorList>
    </citation>
    <scope>NUCLEOTIDE SEQUENCE [LARGE SCALE GENOMIC DNA]</scope>
    <source>
        <strain evidence="3 4">CGMCC 1.5382</strain>
    </source>
</reference>
<dbReference type="InterPro" id="IPR025403">
    <property type="entry name" value="TgpA-like_C"/>
</dbReference>
<keyword evidence="1" id="KW-0812">Transmembrane</keyword>
<dbReference type="Proteomes" id="UP000198701">
    <property type="component" value="Unassembled WGS sequence"/>
</dbReference>
<organism evidence="3 4">
    <name type="scientific">Cryobacterium psychrotolerans</name>
    <dbReference type="NCBI Taxonomy" id="386301"/>
    <lineage>
        <taxon>Bacteria</taxon>
        <taxon>Bacillati</taxon>
        <taxon>Actinomycetota</taxon>
        <taxon>Actinomycetes</taxon>
        <taxon>Micrococcales</taxon>
        <taxon>Microbacteriaceae</taxon>
        <taxon>Cryobacterium</taxon>
    </lineage>
</organism>
<evidence type="ECO:0000313" key="4">
    <source>
        <dbReference type="Proteomes" id="UP000198701"/>
    </source>
</evidence>
<feature type="transmembrane region" description="Helical" evidence="1">
    <location>
        <begin position="55"/>
        <end position="75"/>
    </location>
</feature>